<feature type="compositionally biased region" description="Basic residues" evidence="1">
    <location>
        <begin position="237"/>
        <end position="246"/>
    </location>
</feature>
<feature type="region of interest" description="Disordered" evidence="1">
    <location>
        <begin position="1019"/>
        <end position="1081"/>
    </location>
</feature>
<feature type="compositionally biased region" description="Low complexity" evidence="1">
    <location>
        <begin position="215"/>
        <end position="229"/>
    </location>
</feature>
<dbReference type="Proteomes" id="UP000800038">
    <property type="component" value="Unassembled WGS sequence"/>
</dbReference>
<feature type="compositionally biased region" description="Low complexity" evidence="1">
    <location>
        <begin position="175"/>
        <end position="189"/>
    </location>
</feature>
<feature type="compositionally biased region" description="Polar residues" evidence="1">
    <location>
        <begin position="134"/>
        <end position="155"/>
    </location>
</feature>
<feature type="compositionally biased region" description="Basic and acidic residues" evidence="1">
    <location>
        <begin position="438"/>
        <end position="448"/>
    </location>
</feature>
<feature type="compositionally biased region" description="Basic and acidic residues" evidence="1">
    <location>
        <begin position="878"/>
        <end position="892"/>
    </location>
</feature>
<evidence type="ECO:0000313" key="3">
    <source>
        <dbReference type="Proteomes" id="UP000800038"/>
    </source>
</evidence>
<feature type="compositionally biased region" description="Basic residues" evidence="1">
    <location>
        <begin position="808"/>
        <end position="818"/>
    </location>
</feature>
<dbReference type="Pfam" id="PF11489">
    <property type="entry name" value="Aim21"/>
    <property type="match status" value="1"/>
</dbReference>
<evidence type="ECO:0008006" key="4">
    <source>
        <dbReference type="Google" id="ProtNLM"/>
    </source>
</evidence>
<dbReference type="SUPFAM" id="SSF58113">
    <property type="entry name" value="Apolipoprotein A-I"/>
    <property type="match status" value="1"/>
</dbReference>
<organism evidence="2 3">
    <name type="scientific">Clathrospora elynae</name>
    <dbReference type="NCBI Taxonomy" id="706981"/>
    <lineage>
        <taxon>Eukaryota</taxon>
        <taxon>Fungi</taxon>
        <taxon>Dikarya</taxon>
        <taxon>Ascomycota</taxon>
        <taxon>Pezizomycotina</taxon>
        <taxon>Dothideomycetes</taxon>
        <taxon>Pleosporomycetidae</taxon>
        <taxon>Pleosporales</taxon>
        <taxon>Diademaceae</taxon>
        <taxon>Clathrospora</taxon>
    </lineage>
</organism>
<name>A0A6A5T6X8_9PLEO</name>
<sequence length="1081" mass="115067">MSAPPTIPPRPARAQNSSSPAPGTHMEVPQIPPRPKRGIERSVSPSGDRYARSPLNDPTYIHNGPLKDTRRLSTEVPSRPPSVSMPSVGEEGNEYASFDDLSRTLTNESLNQGGPPQQTKNVAGDLPLHAPTASVPSSTAKSRIQAVTRTDSSSAAAAGLGTQLSVDDKVDQAKSARSGSSIGSRPSSIYNDKDGHGIPEIGVQVPMFRNAGDVQAPSPAPYAQQPASSGVGFHQKPSGRHHGRTKSGREIFHGPPGSYGMHGHGVISKDDFEQKWYERHPEDLKREKAGEYGPHIQENRKDYHWRADNLEKLVHTRSQDIGMGTKRDAVGTPDEQIGYMATEEYASRMASPRPQSSGGPASIKGGYVDSPLRNEAGQEVNDDGEVIHIDPPKHRSSKVHGGGYDPPTEDLGPEGGNTKEQGGWVTERGYGTPILASDELKKNPDAEWRQPAISPELERHGNEYTVNEDGTPAYITKQRTQSRNSSRNNSTQQQRVVPSSAHFDRGGTPLESHKEYEPLFPEDEDDTKRPKSQVDKLKRPSVARHQFPSQDTWEDTPGSLQLETTVETPQEAEEPKTAGGNGDVDSAKVFENPETEEKRKTHINKEDQQSFLPEHTRQFAADNKRLGKVRDGTALRPGMQQRFPSQDIWEDAPSHGHLETTVSTPQMEDTNEYADESPVGEKPPVPARPSISARPAKTEASPVDKKAPTIPDRPKPQIPVRPSKPSTDSSERVPMMETQTGENDAPNSKAKPPVPARPAASKIASLQAGFLKDLNSKLGLGPPLAPKVQEPEPETQEEAAPLPDARKGRAKGPQRRKPAASPVPATTGTAEVAVPRQRLEIGPVTAIWSFGKNGMLDVPAAKMAAAIQASLKGPSKAVEPEATKGVADKSAEAEPEEAGLAKTTTQSSELAPTAEAATKKASSAVSQASSTLEPAVSQASSTIQSAVYQTSDSVNPVVSQASESVKPVVSQASETLEPVASKASETLEPAISKVSESLEPITSKVSSAFAPSDPLVTETVAGSADAPGAFPGSGPGLEDEVAAGGVSLAQKPAADKHIRSTSESKGEEVAPAVAKGGDGST</sequence>
<feature type="compositionally biased region" description="Low complexity" evidence="1">
    <location>
        <begin position="478"/>
        <end position="495"/>
    </location>
</feature>
<feature type="compositionally biased region" description="Polar residues" evidence="1">
    <location>
        <begin position="937"/>
        <end position="963"/>
    </location>
</feature>
<feature type="compositionally biased region" description="Basic and acidic residues" evidence="1">
    <location>
        <begin position="526"/>
        <end position="538"/>
    </location>
</feature>
<dbReference type="EMBL" id="ML975997">
    <property type="protein sequence ID" value="KAF1947928.1"/>
    <property type="molecule type" value="Genomic_DNA"/>
</dbReference>
<dbReference type="OrthoDB" id="5386574at2759"/>
<feature type="compositionally biased region" description="Polar residues" evidence="1">
    <location>
        <begin position="558"/>
        <end position="568"/>
    </location>
</feature>
<accession>A0A6A5T6X8</accession>
<protein>
    <recommendedName>
        <fullName evidence="4">Altered inheritance of mitochondria protein 21</fullName>
    </recommendedName>
</protein>
<feature type="region of interest" description="Disordered" evidence="1">
    <location>
        <begin position="1"/>
        <end position="266"/>
    </location>
</feature>
<evidence type="ECO:0000256" key="1">
    <source>
        <dbReference type="SAM" id="MobiDB-lite"/>
    </source>
</evidence>
<feature type="region of interest" description="Disordered" evidence="1">
    <location>
        <begin position="870"/>
        <end position="999"/>
    </location>
</feature>
<feature type="compositionally biased region" description="Basic and acidic residues" evidence="1">
    <location>
        <begin position="595"/>
        <end position="633"/>
    </location>
</feature>
<feature type="compositionally biased region" description="Low complexity" evidence="1">
    <location>
        <begin position="911"/>
        <end position="931"/>
    </location>
</feature>
<dbReference type="AlphaFoldDB" id="A0A6A5T6X8"/>
<dbReference type="Gene3D" id="1.20.120.20">
    <property type="entry name" value="Apolipoprotein"/>
    <property type="match status" value="1"/>
</dbReference>
<feature type="compositionally biased region" description="Basic and acidic residues" evidence="1">
    <location>
        <begin position="702"/>
        <end position="715"/>
    </location>
</feature>
<feature type="region of interest" description="Disordered" evidence="1">
    <location>
        <begin position="344"/>
        <end position="761"/>
    </location>
</feature>
<dbReference type="InterPro" id="IPR021582">
    <property type="entry name" value="Aim21"/>
</dbReference>
<reference evidence="2" key="1">
    <citation type="journal article" date="2020" name="Stud. Mycol.">
        <title>101 Dothideomycetes genomes: a test case for predicting lifestyles and emergence of pathogens.</title>
        <authorList>
            <person name="Haridas S."/>
            <person name="Albert R."/>
            <person name="Binder M."/>
            <person name="Bloem J."/>
            <person name="Labutti K."/>
            <person name="Salamov A."/>
            <person name="Andreopoulos B."/>
            <person name="Baker S."/>
            <person name="Barry K."/>
            <person name="Bills G."/>
            <person name="Bluhm B."/>
            <person name="Cannon C."/>
            <person name="Castanera R."/>
            <person name="Culley D."/>
            <person name="Daum C."/>
            <person name="Ezra D."/>
            <person name="Gonzalez J."/>
            <person name="Henrissat B."/>
            <person name="Kuo A."/>
            <person name="Liang C."/>
            <person name="Lipzen A."/>
            <person name="Lutzoni F."/>
            <person name="Magnuson J."/>
            <person name="Mondo S."/>
            <person name="Nolan M."/>
            <person name="Ohm R."/>
            <person name="Pangilinan J."/>
            <person name="Park H.-J."/>
            <person name="Ramirez L."/>
            <person name="Alfaro M."/>
            <person name="Sun H."/>
            <person name="Tritt A."/>
            <person name="Yoshinaga Y."/>
            <person name="Zwiers L.-H."/>
            <person name="Turgeon B."/>
            <person name="Goodwin S."/>
            <person name="Spatafora J."/>
            <person name="Crous P."/>
            <person name="Grigoriev I."/>
        </authorList>
    </citation>
    <scope>NUCLEOTIDE SEQUENCE</scope>
    <source>
        <strain evidence="2">CBS 161.51</strain>
    </source>
</reference>
<gene>
    <name evidence="2" type="ORF">EJ02DRAFT_507716</name>
</gene>
<feature type="region of interest" description="Disordered" evidence="1">
    <location>
        <begin position="774"/>
        <end position="831"/>
    </location>
</feature>
<feature type="compositionally biased region" description="Polar residues" evidence="1">
    <location>
        <begin position="737"/>
        <end position="746"/>
    </location>
</feature>
<feature type="compositionally biased region" description="Basic and acidic residues" evidence="1">
    <location>
        <begin position="1053"/>
        <end position="1068"/>
    </location>
</feature>
<evidence type="ECO:0000313" key="2">
    <source>
        <dbReference type="EMBL" id="KAF1947928.1"/>
    </source>
</evidence>
<proteinExistence type="predicted"/>
<keyword evidence="3" id="KW-1185">Reference proteome</keyword>
<feature type="compositionally biased region" description="Polar residues" evidence="1">
    <location>
        <begin position="103"/>
        <end position="121"/>
    </location>
</feature>
<feature type="compositionally biased region" description="Pro residues" evidence="1">
    <location>
        <begin position="1"/>
        <end position="11"/>
    </location>
</feature>